<protein>
    <submittedName>
        <fullName evidence="2">Protein MbtH</fullName>
    </submittedName>
</protein>
<sequence length="66" mass="7868">MKNPFENEQLVFCVLVNHEHQHSLWPDFIQIPKGWERVFGPESRQLCLDYINENWQDIKPKSLTGS</sequence>
<organism evidence="2 3">
    <name type="scientific">Candidatus Tokpelaia hoelldobleri</name>
    <dbReference type="NCBI Taxonomy" id="1902579"/>
    <lineage>
        <taxon>Bacteria</taxon>
        <taxon>Pseudomonadati</taxon>
        <taxon>Pseudomonadota</taxon>
        <taxon>Alphaproteobacteria</taxon>
        <taxon>Hyphomicrobiales</taxon>
        <taxon>Candidatus Tokpelaia</taxon>
    </lineage>
</organism>
<feature type="domain" description="MbtH-like" evidence="1">
    <location>
        <begin position="3"/>
        <end position="53"/>
    </location>
</feature>
<dbReference type="GO" id="GO:0019290">
    <property type="term" value="P:siderophore biosynthetic process"/>
    <property type="evidence" value="ECO:0007669"/>
    <property type="project" value="TreeGrafter"/>
</dbReference>
<evidence type="ECO:0000259" key="1">
    <source>
        <dbReference type="SMART" id="SM00923"/>
    </source>
</evidence>
<proteinExistence type="predicted"/>
<dbReference type="STRING" id="1902579.BHV28_07250"/>
<dbReference type="Gene3D" id="3.90.820.10">
    <property type="entry name" value="Structural Genomics, Unknown Function 30-nov-00 1gh9 Mol_id"/>
    <property type="match status" value="1"/>
</dbReference>
<reference evidence="2 3" key="1">
    <citation type="journal article" date="2010" name="Science">
        <title>Genomic comparison of the ants Camponotus floridanus and Harpegnathos saltator.</title>
        <authorList>
            <person name="Bonasio R."/>
            <person name="Zhang G."/>
            <person name="Ye C."/>
            <person name="Mutti N.S."/>
            <person name="Fang X."/>
            <person name="Qin N."/>
            <person name="Donahue G."/>
            <person name="Yang P."/>
            <person name="Li Q."/>
            <person name="Li C."/>
            <person name="Zhang P."/>
            <person name="Huang Z."/>
            <person name="Berger S.L."/>
            <person name="Reinberg D."/>
            <person name="Wang J."/>
            <person name="Liebig J."/>
        </authorList>
    </citation>
    <scope>NUCLEOTIDE SEQUENCE [LARGE SCALE GENOMIC DNA]</scope>
    <source>
        <strain evidence="2 3">Hsal</strain>
    </source>
</reference>
<dbReference type="Proteomes" id="UP000188912">
    <property type="component" value="Chromosome"/>
</dbReference>
<dbReference type="InterPro" id="IPR005153">
    <property type="entry name" value="MbtH-like_dom"/>
</dbReference>
<dbReference type="PANTHER" id="PTHR38444">
    <property type="entry name" value="ENTEROBACTIN BIOSYNTHESIS PROTEIN YBDZ"/>
    <property type="match status" value="1"/>
</dbReference>
<reference evidence="2 3" key="2">
    <citation type="journal article" date="2016" name="Sci. Rep.">
        <title>The genome of Rhizobiales bacteria in predatory ants reveals urease gene functions but no genes for nitrogen fixation.</title>
        <authorList>
            <person name="Neuvonen M.M."/>
            <person name="Tamarit D."/>
            <person name="Naslund K."/>
            <person name="Liebig J."/>
            <person name="Feldhaar H."/>
            <person name="Moran N.A."/>
            <person name="Guy L."/>
            <person name="Andersson S.G."/>
        </authorList>
    </citation>
    <scope>NUCLEOTIDE SEQUENCE [LARGE SCALE GENOMIC DNA]</scope>
    <source>
        <strain evidence="2 3">Hsal</strain>
    </source>
</reference>
<dbReference type="EMBL" id="CP017315">
    <property type="protein sequence ID" value="AQS41425.1"/>
    <property type="molecule type" value="Genomic_DNA"/>
</dbReference>
<dbReference type="AlphaFoldDB" id="A0A1U9JU84"/>
<accession>A0A1U9JU84</accession>
<dbReference type="InterPro" id="IPR038020">
    <property type="entry name" value="MbtH-like_sf"/>
</dbReference>
<name>A0A1U9JU84_9HYPH</name>
<evidence type="ECO:0000313" key="2">
    <source>
        <dbReference type="EMBL" id="AQS41425.1"/>
    </source>
</evidence>
<dbReference type="InterPro" id="IPR037407">
    <property type="entry name" value="MLP_fam"/>
</dbReference>
<keyword evidence="3" id="KW-1185">Reference proteome</keyword>
<dbReference type="SUPFAM" id="SSF160582">
    <property type="entry name" value="MbtH-like"/>
    <property type="match status" value="1"/>
</dbReference>
<dbReference type="Pfam" id="PF03621">
    <property type="entry name" value="MbtH"/>
    <property type="match status" value="1"/>
</dbReference>
<dbReference type="GO" id="GO:0005829">
    <property type="term" value="C:cytosol"/>
    <property type="evidence" value="ECO:0007669"/>
    <property type="project" value="TreeGrafter"/>
</dbReference>
<dbReference type="PANTHER" id="PTHR38444:SF1">
    <property type="entry name" value="ENTEROBACTIN BIOSYNTHESIS PROTEIN YBDZ"/>
    <property type="match status" value="1"/>
</dbReference>
<evidence type="ECO:0000313" key="3">
    <source>
        <dbReference type="Proteomes" id="UP000188912"/>
    </source>
</evidence>
<dbReference type="SMART" id="SM00923">
    <property type="entry name" value="MbtH"/>
    <property type="match status" value="1"/>
</dbReference>
<gene>
    <name evidence="2" type="primary">mbtH</name>
    <name evidence="2" type="ORF">BHV28_07250</name>
</gene>
<dbReference type="KEGG" id="thd:BHV28_07250"/>